<organism evidence="3 4">
    <name type="scientific">Magallana gigas</name>
    <name type="common">Pacific oyster</name>
    <name type="synonym">Crassostrea gigas</name>
    <dbReference type="NCBI Taxonomy" id="29159"/>
    <lineage>
        <taxon>Eukaryota</taxon>
        <taxon>Metazoa</taxon>
        <taxon>Spiralia</taxon>
        <taxon>Lophotrochozoa</taxon>
        <taxon>Mollusca</taxon>
        <taxon>Bivalvia</taxon>
        <taxon>Autobranchia</taxon>
        <taxon>Pteriomorphia</taxon>
        <taxon>Ostreida</taxon>
        <taxon>Ostreoidea</taxon>
        <taxon>Ostreidae</taxon>
        <taxon>Magallana</taxon>
    </lineage>
</organism>
<dbReference type="Gene3D" id="3.40.50.300">
    <property type="entry name" value="P-loop containing nucleotide triphosphate hydrolases"/>
    <property type="match status" value="1"/>
</dbReference>
<reference evidence="3" key="1">
    <citation type="submission" date="2022-08" db="UniProtKB">
        <authorList>
            <consortium name="EnsemblMetazoa"/>
        </authorList>
    </citation>
    <scope>IDENTIFICATION</scope>
    <source>
        <strain evidence="3">05x7-T-G4-1.051#20</strain>
    </source>
</reference>
<keyword evidence="1" id="KW-0547">Nucleotide-binding</keyword>
<dbReference type="AlphaFoldDB" id="A0A8W8J0R4"/>
<dbReference type="SMART" id="SM00174">
    <property type="entry name" value="RHO"/>
    <property type="match status" value="1"/>
</dbReference>
<dbReference type="SUPFAM" id="SSF52540">
    <property type="entry name" value="P-loop containing nucleoside triphosphate hydrolases"/>
    <property type="match status" value="1"/>
</dbReference>
<dbReference type="OrthoDB" id="5914890at2759"/>
<dbReference type="Proteomes" id="UP000005408">
    <property type="component" value="Unassembled WGS sequence"/>
</dbReference>
<name>A0A8W8J0R4_MAGGI</name>
<evidence type="ECO:0000256" key="1">
    <source>
        <dbReference type="ARBA" id="ARBA00022741"/>
    </source>
</evidence>
<dbReference type="EnsemblMetazoa" id="G16758.3">
    <property type="protein sequence ID" value="G16758.3:cds"/>
    <property type="gene ID" value="G16758"/>
</dbReference>
<sequence length="229" mass="25307">MAANIDKVKIVVVGDSGVGKTSLVHLICHQAPTTNPPYTIGCSVEVKLHDYKAGTPGEKTFFVELWDIGGSTSHQNSRSIFYNSVHGIMLVHDLSNRKSHQNLRKWLGEVINRGSTKDNANGGDYDQELFAGIQIPIMVVGCKADQAQNLREKSPSGRSSVAEECGADEFNLDCNQVKHISPGSTNAVKLTKFFDKAIERRYQGRESCSQGHITPTMERKRFFKTSHVD</sequence>
<dbReference type="EnsemblMetazoa" id="G16758.4">
    <property type="protein sequence ID" value="G16758.4:cds"/>
    <property type="gene ID" value="G16758"/>
</dbReference>
<dbReference type="PROSITE" id="PS51419">
    <property type="entry name" value="RAB"/>
    <property type="match status" value="1"/>
</dbReference>
<dbReference type="GO" id="GO:0003924">
    <property type="term" value="F:GTPase activity"/>
    <property type="evidence" value="ECO:0007669"/>
    <property type="project" value="InterPro"/>
</dbReference>
<accession>A0A8W8J0R4</accession>
<protein>
    <recommendedName>
        <fullName evidence="5">Rab-like protein 3</fullName>
    </recommendedName>
</protein>
<evidence type="ECO:0000313" key="3">
    <source>
        <dbReference type="EnsemblMetazoa" id="G16758.4:cds"/>
    </source>
</evidence>
<dbReference type="InterPro" id="IPR001806">
    <property type="entry name" value="Small_GTPase"/>
</dbReference>
<dbReference type="InterPro" id="IPR027417">
    <property type="entry name" value="P-loop_NTPase"/>
</dbReference>
<keyword evidence="2" id="KW-0342">GTP-binding</keyword>
<dbReference type="GO" id="GO:0005525">
    <property type="term" value="F:GTP binding"/>
    <property type="evidence" value="ECO:0007669"/>
    <property type="project" value="UniProtKB-KW"/>
</dbReference>
<keyword evidence="4" id="KW-1185">Reference proteome</keyword>
<dbReference type="SMART" id="SM00175">
    <property type="entry name" value="RAB"/>
    <property type="match status" value="1"/>
</dbReference>
<dbReference type="EnsemblMetazoa" id="G16758.1">
    <property type="protein sequence ID" value="G16758.1:cds"/>
    <property type="gene ID" value="G16758"/>
</dbReference>
<evidence type="ECO:0008006" key="5">
    <source>
        <dbReference type="Google" id="ProtNLM"/>
    </source>
</evidence>
<dbReference type="PRINTS" id="PR00449">
    <property type="entry name" value="RASTRNSFRMNG"/>
</dbReference>
<dbReference type="PANTHER" id="PTHR24073">
    <property type="entry name" value="DRAB5-RELATED"/>
    <property type="match status" value="1"/>
</dbReference>
<dbReference type="Pfam" id="PF08477">
    <property type="entry name" value="Roc"/>
    <property type="match status" value="1"/>
</dbReference>
<evidence type="ECO:0000256" key="2">
    <source>
        <dbReference type="ARBA" id="ARBA00023134"/>
    </source>
</evidence>
<evidence type="ECO:0000313" key="4">
    <source>
        <dbReference type="Proteomes" id="UP000005408"/>
    </source>
</evidence>
<proteinExistence type="predicted"/>
<dbReference type="OMA" id="THLICQQ"/>